<protein>
    <submittedName>
        <fullName evidence="2">Asp23/Gls24 family envelope stress response protein</fullName>
    </submittedName>
</protein>
<dbReference type="InterPro" id="IPR005531">
    <property type="entry name" value="Asp23"/>
</dbReference>
<evidence type="ECO:0000256" key="1">
    <source>
        <dbReference type="ARBA" id="ARBA00005721"/>
    </source>
</evidence>
<dbReference type="EMBL" id="VBTE01000003">
    <property type="protein sequence ID" value="TLQ09243.1"/>
    <property type="molecule type" value="Genomic_DNA"/>
</dbReference>
<comment type="similarity">
    <text evidence="1">Belongs to the asp23 family.</text>
</comment>
<accession>A0A5R9C7R8</accession>
<reference evidence="2 3" key="1">
    <citation type="submission" date="2019-05" db="EMBL/GenBank/DDBJ databases">
        <title>The metagenome of a microbial culture collection derived from dairy environment covers the genomic content of the human microbiome.</title>
        <authorList>
            <person name="Roder T."/>
            <person name="Wuthrich D."/>
            <person name="Sattari Z."/>
            <person name="Von Ah U."/>
            <person name="Bar C."/>
            <person name="Ronchi F."/>
            <person name="Macpherson A.J."/>
            <person name="Ganal-Vonarburg S.C."/>
            <person name="Bruggmann R."/>
            <person name="Vergeres G."/>
        </authorList>
    </citation>
    <scope>NUCLEOTIDE SEQUENCE [LARGE SCALE GENOMIC DNA]</scope>
    <source>
        <strain evidence="2 3">FAM 24235</strain>
    </source>
</reference>
<name>A0A5R9C7R8_9LACT</name>
<evidence type="ECO:0000313" key="3">
    <source>
        <dbReference type="Proteomes" id="UP000307201"/>
    </source>
</evidence>
<dbReference type="AlphaFoldDB" id="A0A5R9C7R8"/>
<organism evidence="2 3">
    <name type="scientific">Marinilactibacillus psychrotolerans</name>
    <dbReference type="NCBI Taxonomy" id="191770"/>
    <lineage>
        <taxon>Bacteria</taxon>
        <taxon>Bacillati</taxon>
        <taxon>Bacillota</taxon>
        <taxon>Bacilli</taxon>
        <taxon>Lactobacillales</taxon>
        <taxon>Carnobacteriaceae</taxon>
        <taxon>Marinilactibacillus</taxon>
    </lineage>
</organism>
<dbReference type="PANTHER" id="PTHR34297">
    <property type="entry name" value="HYPOTHETICAL CYTOSOLIC PROTEIN-RELATED"/>
    <property type="match status" value="1"/>
</dbReference>
<dbReference type="OrthoDB" id="9793465at2"/>
<gene>
    <name evidence="2" type="ORF">FEZ48_02040</name>
</gene>
<sequence length="149" mass="16890">MINKEGGIKVVEQTHVTKHNINPYGEIEVAPEVLEVISGIAANEVDGVYAMQGRFTTEFKSIFGKTSHNKGVHLVSDDEGLKVEVYCYFKYGVNVPKVALDIQQRIREQVYHMTEIELSEINIHIVGIVPEKTNIQDLFELESEEDEEK</sequence>
<comment type="caution">
    <text evidence="2">The sequence shown here is derived from an EMBL/GenBank/DDBJ whole genome shotgun (WGS) entry which is preliminary data.</text>
</comment>
<dbReference type="PANTHER" id="PTHR34297:SF1">
    <property type="entry name" value="ASP23_GLS24 FAMILY ENVELOPE STRESS RESPONSE PROTEIN"/>
    <property type="match status" value="1"/>
</dbReference>
<dbReference type="Proteomes" id="UP000307201">
    <property type="component" value="Unassembled WGS sequence"/>
</dbReference>
<dbReference type="Pfam" id="PF03780">
    <property type="entry name" value="Asp23"/>
    <property type="match status" value="1"/>
</dbReference>
<dbReference type="STRING" id="191770.SAMN04488013_1207"/>
<evidence type="ECO:0000313" key="2">
    <source>
        <dbReference type="EMBL" id="TLQ09243.1"/>
    </source>
</evidence>
<proteinExistence type="inferred from homology"/>